<dbReference type="SMART" id="SM01321">
    <property type="entry name" value="Y1_Tnp"/>
    <property type="match status" value="1"/>
</dbReference>
<evidence type="ECO:0000313" key="2">
    <source>
        <dbReference type="EMBL" id="GGJ80513.1"/>
    </source>
</evidence>
<protein>
    <recommendedName>
        <fullName evidence="1">Transposase IS200-like domain-containing protein</fullName>
    </recommendedName>
</protein>
<comment type="caution">
    <text evidence="2">The sequence shown here is derived from an EMBL/GenBank/DDBJ whole genome shotgun (WGS) entry which is preliminary data.</text>
</comment>
<dbReference type="SUPFAM" id="SSF143422">
    <property type="entry name" value="Transposase IS200-like"/>
    <property type="match status" value="1"/>
</dbReference>
<dbReference type="PANTHER" id="PTHR36966">
    <property type="entry name" value="REP-ASSOCIATED TYROSINE TRANSPOSASE"/>
    <property type="match status" value="1"/>
</dbReference>
<sequence length="124" mass="15027">MPDHMHAIWTLPPDDADFADRWRRIKAHVTRQCGERYVQPDRLTSYRANKGHGTLWQHRYWEHLIRDERDMREHLDYLHGNPVKHGYADRVRDWPWSTFRRYVREGVYAEGWGGGEQTVDAKRE</sequence>
<organism evidence="2 3">
    <name type="scientific">Pseudomonas matsuisoli</name>
    <dbReference type="NCBI Taxonomy" id="1515666"/>
    <lineage>
        <taxon>Bacteria</taxon>
        <taxon>Pseudomonadati</taxon>
        <taxon>Pseudomonadota</taxon>
        <taxon>Gammaproteobacteria</taxon>
        <taxon>Pseudomonadales</taxon>
        <taxon>Pseudomonadaceae</taxon>
        <taxon>Pseudomonas</taxon>
    </lineage>
</organism>
<dbReference type="InterPro" id="IPR036515">
    <property type="entry name" value="Transposase_17_sf"/>
</dbReference>
<keyword evidence="3" id="KW-1185">Reference proteome</keyword>
<gene>
    <name evidence="2" type="ORF">GCM10009304_02840</name>
</gene>
<reference evidence="2" key="1">
    <citation type="journal article" date="2014" name="Int. J. Syst. Evol. Microbiol.">
        <title>Complete genome sequence of Corynebacterium casei LMG S-19264T (=DSM 44701T), isolated from a smear-ripened cheese.</title>
        <authorList>
            <consortium name="US DOE Joint Genome Institute (JGI-PGF)"/>
            <person name="Walter F."/>
            <person name="Albersmeier A."/>
            <person name="Kalinowski J."/>
            <person name="Ruckert C."/>
        </authorList>
    </citation>
    <scope>NUCLEOTIDE SEQUENCE</scope>
    <source>
        <strain evidence="2">JCM 30078</strain>
    </source>
</reference>
<dbReference type="NCBIfam" id="NF047646">
    <property type="entry name" value="REP_Tyr_transpos"/>
    <property type="match status" value="1"/>
</dbReference>
<accession>A0A917URY5</accession>
<dbReference type="InterPro" id="IPR052715">
    <property type="entry name" value="RAYT_transposase"/>
</dbReference>
<dbReference type="GO" id="GO:0004803">
    <property type="term" value="F:transposase activity"/>
    <property type="evidence" value="ECO:0007669"/>
    <property type="project" value="InterPro"/>
</dbReference>
<dbReference type="PANTHER" id="PTHR36966:SF1">
    <property type="entry name" value="REP-ASSOCIATED TYROSINE TRANSPOSASE"/>
    <property type="match status" value="1"/>
</dbReference>
<dbReference type="GO" id="GO:0043565">
    <property type="term" value="F:sequence-specific DNA binding"/>
    <property type="evidence" value="ECO:0007669"/>
    <property type="project" value="TreeGrafter"/>
</dbReference>
<reference evidence="2" key="2">
    <citation type="submission" date="2020-09" db="EMBL/GenBank/DDBJ databases">
        <authorList>
            <person name="Sun Q."/>
            <person name="Ohkuma M."/>
        </authorList>
    </citation>
    <scope>NUCLEOTIDE SEQUENCE</scope>
    <source>
        <strain evidence="2">JCM 30078</strain>
    </source>
</reference>
<evidence type="ECO:0000313" key="3">
    <source>
        <dbReference type="Proteomes" id="UP000635983"/>
    </source>
</evidence>
<dbReference type="Gene3D" id="3.30.70.1290">
    <property type="entry name" value="Transposase IS200-like"/>
    <property type="match status" value="1"/>
</dbReference>
<proteinExistence type="predicted"/>
<evidence type="ECO:0000259" key="1">
    <source>
        <dbReference type="SMART" id="SM01321"/>
    </source>
</evidence>
<dbReference type="EMBL" id="BMPO01000001">
    <property type="protein sequence ID" value="GGJ80513.1"/>
    <property type="molecule type" value="Genomic_DNA"/>
</dbReference>
<dbReference type="InterPro" id="IPR002686">
    <property type="entry name" value="Transposase_17"/>
</dbReference>
<feature type="domain" description="Transposase IS200-like" evidence="1">
    <location>
        <begin position="1"/>
        <end position="81"/>
    </location>
</feature>
<dbReference type="Proteomes" id="UP000635983">
    <property type="component" value="Unassembled WGS sequence"/>
</dbReference>
<name>A0A917URY5_9PSED</name>
<dbReference type="GO" id="GO:0006313">
    <property type="term" value="P:DNA transposition"/>
    <property type="evidence" value="ECO:0007669"/>
    <property type="project" value="InterPro"/>
</dbReference>
<dbReference type="AlphaFoldDB" id="A0A917URY5"/>